<dbReference type="EMBL" id="CP072801">
    <property type="protein sequence ID" value="QTR47053.1"/>
    <property type="molecule type" value="Genomic_DNA"/>
</dbReference>
<evidence type="ECO:0000256" key="1">
    <source>
        <dbReference type="SAM" id="SignalP"/>
    </source>
</evidence>
<name>A0ABX7WX35_9GAMM</name>
<organism evidence="2 3">
    <name type="scientific">Thiothrix litoralis</name>
    <dbReference type="NCBI Taxonomy" id="2891210"/>
    <lineage>
        <taxon>Bacteria</taxon>
        <taxon>Pseudomonadati</taxon>
        <taxon>Pseudomonadota</taxon>
        <taxon>Gammaproteobacteria</taxon>
        <taxon>Thiotrichales</taxon>
        <taxon>Thiotrichaceae</taxon>
        <taxon>Thiothrix</taxon>
    </lineage>
</organism>
<evidence type="ECO:0000313" key="3">
    <source>
        <dbReference type="Proteomes" id="UP000672039"/>
    </source>
</evidence>
<dbReference type="Proteomes" id="UP000672039">
    <property type="component" value="Chromosome"/>
</dbReference>
<feature type="chain" id="PRO_5045580714" description="YfdX protein" evidence="1">
    <location>
        <begin position="31"/>
        <end position="261"/>
    </location>
</feature>
<evidence type="ECO:0008006" key="4">
    <source>
        <dbReference type="Google" id="ProtNLM"/>
    </source>
</evidence>
<dbReference type="RefSeq" id="WP_210223353.1">
    <property type="nucleotide sequence ID" value="NZ_CP072801.1"/>
</dbReference>
<protein>
    <recommendedName>
        <fullName evidence="4">YfdX protein</fullName>
    </recommendedName>
</protein>
<evidence type="ECO:0000313" key="2">
    <source>
        <dbReference type="EMBL" id="QTR47053.1"/>
    </source>
</evidence>
<gene>
    <name evidence="2" type="ORF">J9253_03660</name>
</gene>
<feature type="signal peptide" evidence="1">
    <location>
        <begin position="1"/>
        <end position="30"/>
    </location>
</feature>
<sequence length="261" mass="28261">MNTHTPRNRLVSAVITGISVSLLVAGLARADNSAVPITPAPAANVDLTPVQADSPNIPPDYNTYLLTQGRDVYAQLQIARHAALNHNQAGFINALGQAREALDKDASTYNLGVFPLTKVKEDLDSASAAADNNTPYWPGALEAVQSALATFHWYGQVPSHGLLAAYTDAVNAYTLASSPNFLPEQRQDVLNQLGKAAEELQKSPGTAELVTETRRLIDKVTPENHAIKLLLQHIQQQINDQRQQSEDQYLQNIAADVVNNP</sequence>
<keyword evidence="3" id="KW-1185">Reference proteome</keyword>
<reference evidence="2 3" key="1">
    <citation type="submission" date="2021-04" db="EMBL/GenBank/DDBJ databases">
        <title>Genomics, taxonomy and metabolism of representatives of sulfur bacteria of the genus Thiothrix: Thiothrix fructosivorans QT, Thiothrix unzii A1T and three new species, Thiothrix subterranea sp. nov., Thiothrix litoralis sp. nov. and 'Candidatus Thiothrix anitrata' sp. nov.</title>
        <authorList>
            <person name="Ravin N.V."/>
            <person name="Smolyakov D."/>
            <person name="Rudenko T.S."/>
            <person name="Mardanov A.V."/>
            <person name="Beletsky A.V."/>
            <person name="Markov N.D."/>
            <person name="Fomenkov A.I."/>
            <person name="Roberts R.J."/>
            <person name="Karnachuk O.V."/>
            <person name="Novikov A."/>
            <person name="Grabovich M.Y."/>
        </authorList>
    </citation>
    <scope>NUCLEOTIDE SEQUENCE [LARGE SCALE GENOMIC DNA]</scope>
    <source>
        <strain evidence="2 3">AS</strain>
    </source>
</reference>
<accession>A0ABX7WX35</accession>
<keyword evidence="1" id="KW-0732">Signal</keyword>
<proteinExistence type="predicted"/>